<evidence type="ECO:0000313" key="2">
    <source>
        <dbReference type="EMBL" id="OWM70524.1"/>
    </source>
</evidence>
<dbReference type="PANTHER" id="PTHR31390">
    <property type="entry name" value="EXPRESSED PROTEIN"/>
    <property type="match status" value="1"/>
</dbReference>
<dbReference type="GO" id="GO:0005840">
    <property type="term" value="C:ribosome"/>
    <property type="evidence" value="ECO:0007669"/>
    <property type="project" value="InterPro"/>
</dbReference>
<accession>A0A218WCE1</accession>
<name>A0A218WCE1_PUNGR</name>
<dbReference type="InterPro" id="IPR036853">
    <property type="entry name" value="Ribosomal_uL14_sf"/>
</dbReference>
<dbReference type="SUPFAM" id="SSF50193">
    <property type="entry name" value="Ribosomal protein L14"/>
    <property type="match status" value="2"/>
</dbReference>
<evidence type="ECO:0000313" key="3">
    <source>
        <dbReference type="Proteomes" id="UP000197138"/>
    </source>
</evidence>
<dbReference type="AlphaFoldDB" id="A0A218WCE1"/>
<dbReference type="GO" id="GO:0006412">
    <property type="term" value="P:translation"/>
    <property type="evidence" value="ECO:0007669"/>
    <property type="project" value="InterPro"/>
</dbReference>
<gene>
    <name evidence="2" type="ORF">CDL15_Pgr012000</name>
</gene>
<dbReference type="GO" id="GO:0003735">
    <property type="term" value="F:structural constituent of ribosome"/>
    <property type="evidence" value="ECO:0007669"/>
    <property type="project" value="InterPro"/>
</dbReference>
<dbReference type="InterPro" id="IPR021916">
    <property type="entry name" value="DUF3527"/>
</dbReference>
<comment type="caution">
    <text evidence="2">The sequence shown here is derived from an EMBL/GenBank/DDBJ whole genome shotgun (WGS) entry which is preliminary data.</text>
</comment>
<dbReference type="PANTHER" id="PTHR31390:SF2">
    <property type="entry name" value="EXPRESSED PROTEIN"/>
    <property type="match status" value="1"/>
</dbReference>
<proteinExistence type="predicted"/>
<dbReference type="Gene3D" id="2.40.150.20">
    <property type="entry name" value="Ribosomal protein L14"/>
    <property type="match status" value="2"/>
</dbReference>
<organism evidence="2 3">
    <name type="scientific">Punica granatum</name>
    <name type="common">Pomegranate</name>
    <dbReference type="NCBI Taxonomy" id="22663"/>
    <lineage>
        <taxon>Eukaryota</taxon>
        <taxon>Viridiplantae</taxon>
        <taxon>Streptophyta</taxon>
        <taxon>Embryophyta</taxon>
        <taxon>Tracheophyta</taxon>
        <taxon>Spermatophyta</taxon>
        <taxon>Magnoliopsida</taxon>
        <taxon>eudicotyledons</taxon>
        <taxon>Gunneridae</taxon>
        <taxon>Pentapetalae</taxon>
        <taxon>rosids</taxon>
        <taxon>malvids</taxon>
        <taxon>Myrtales</taxon>
        <taxon>Lythraceae</taxon>
        <taxon>Punica</taxon>
    </lineage>
</organism>
<dbReference type="Proteomes" id="UP000197138">
    <property type="component" value="Unassembled WGS sequence"/>
</dbReference>
<feature type="region of interest" description="Disordered" evidence="1">
    <location>
        <begin position="1"/>
        <end position="35"/>
    </location>
</feature>
<dbReference type="EMBL" id="MTKT01004619">
    <property type="protein sequence ID" value="OWM70524.1"/>
    <property type="molecule type" value="Genomic_DNA"/>
</dbReference>
<dbReference type="Pfam" id="PF12043">
    <property type="entry name" value="DUF3527"/>
    <property type="match status" value="1"/>
</dbReference>
<protein>
    <submittedName>
        <fullName evidence="2">Uncharacterized protein</fullName>
    </submittedName>
</protein>
<feature type="compositionally biased region" description="Basic and acidic residues" evidence="1">
    <location>
        <begin position="1"/>
        <end position="28"/>
    </location>
</feature>
<evidence type="ECO:0000256" key="1">
    <source>
        <dbReference type="SAM" id="MobiDB-lite"/>
    </source>
</evidence>
<sequence>MGHKVVDSQKGDKEQKDSAKGVREDSDLPKSALGRTLRRVNSDHTLVLNVKRSQSSRRCTNSATFERFHGLESRVPKDMVSLDEKYLRHCLELIHNSASKVASFKVSVNLTSSILGVPTGGLNPANKFRVSESPDCSSQFIFDCSLATGTGKVSSSPAGQWIVGSIMGSNSMISIMKNPLFQRSGTLDGNFGMSNSHDLKDFPSEEIVSSPSQLSLCSSMELRKETPVLGPQNNYGIDTKHQRFVAVTSPNSTSTGTEKSSLSTSVRSAISQGMLHITWKGGIPHFVFSLDDQKEIYVTSLIDIKPTNSEAPQHLYLFYSRPHDQKGVVHDKEPCQLIGRMKVTTSLSLCSNNSKEVETEFVLFTSCETSEETQALANNPRRNKGLPKKMVGLFRNSYSTKQRSISRFDGATSPILENSFSATSRDFCSNLDALGSDKILRNHTPTNFELAAIIVRAHSRDNERQVDVGGWGLKFLRRVGVKRIPESPDETIPSDCCNGKAGDCSTSMDVIIPAGIHGGPRTRNGGPSTLTERWKSGGQCDCGGWDLGCPLTLLKKKSTEEEAPSHSDMQGNTKSFDLYLQGSKQSVPCLRMMNVREERGSSGGNKFRISPGLPVAATVNCADNIGAKNLYIISVKGINGRLNKLPFCLCWRHVMATVKKEKPDLGEVFGELAEGHETLTRTNKATVDERGRPFKNIGDIPDAVIKPSDNVLFVCKSCYGRHGGSAGNKFRMSPGLPVVDRVNCGDNTGAKNLCIISVKGINGCLNRLPSACVGDMSWPL</sequence>
<reference evidence="3" key="1">
    <citation type="journal article" date="2017" name="Plant J.">
        <title>The pomegranate (Punica granatum L.) genome and the genomics of punicalagin biosynthesis.</title>
        <authorList>
            <person name="Qin G."/>
            <person name="Xu C."/>
            <person name="Ming R."/>
            <person name="Tang H."/>
            <person name="Guyot R."/>
            <person name="Kramer E.M."/>
            <person name="Hu Y."/>
            <person name="Yi X."/>
            <person name="Qi Y."/>
            <person name="Xu X."/>
            <person name="Gao Z."/>
            <person name="Pan H."/>
            <person name="Jian J."/>
            <person name="Tian Y."/>
            <person name="Yue Z."/>
            <person name="Xu Y."/>
        </authorList>
    </citation>
    <scope>NUCLEOTIDE SEQUENCE [LARGE SCALE GENOMIC DNA]</scope>
    <source>
        <strain evidence="3">cv. Dabenzi</strain>
    </source>
</reference>